<evidence type="ECO:0000313" key="7">
    <source>
        <dbReference type="EMBL" id="PVU71413.1"/>
    </source>
</evidence>
<comment type="caution">
    <text evidence="7">The sequence shown here is derived from an EMBL/GenBank/DDBJ whole genome shotgun (WGS) entry which is preliminary data.</text>
</comment>
<dbReference type="SMART" id="SM00344">
    <property type="entry name" value="HTH_ASNC"/>
    <property type="match status" value="1"/>
</dbReference>
<accession>A0A2T9WUA4</accession>
<sequence>MVRRSYIDDIDNKIIKILINNSRISNTKIAKLLNISEASVRKRIKKIIKIGIIKKFTVELNYNLLGYKRVFIGLNIDKDKIFNILEKVSKNKNIINIYLAGGDHDILIDFLYTKPEELDEYIKYLQSIEGIKSIWPTIVIDHYESR</sequence>
<dbReference type="InterPro" id="IPR036390">
    <property type="entry name" value="WH_DNA-bd_sf"/>
</dbReference>
<evidence type="ECO:0000256" key="3">
    <source>
        <dbReference type="ARBA" id="ARBA00023163"/>
    </source>
</evidence>
<dbReference type="PANTHER" id="PTHR43413">
    <property type="entry name" value="TRANSCRIPTIONAL REGULATOR, ASNC FAMILY"/>
    <property type="match status" value="1"/>
</dbReference>
<dbReference type="EMBL" id="QEFP02000019">
    <property type="protein sequence ID" value="MCC5447280.1"/>
    <property type="molecule type" value="Genomic_DNA"/>
</dbReference>
<dbReference type="PANTHER" id="PTHR43413:SF8">
    <property type="entry name" value="HTH-TYPE TRANSCRIPTIONAL REGULATOR PTR1"/>
    <property type="match status" value="1"/>
</dbReference>
<dbReference type="Gene3D" id="1.10.10.10">
    <property type="entry name" value="Winged helix-like DNA-binding domain superfamily/Winged helix DNA-binding domain"/>
    <property type="match status" value="1"/>
</dbReference>
<keyword evidence="3" id="KW-0804">Transcription</keyword>
<keyword evidence="2" id="KW-0238">DNA-binding</keyword>
<dbReference type="Proteomes" id="UP000245509">
    <property type="component" value="Unassembled WGS sequence"/>
</dbReference>
<organism evidence="7 8">
    <name type="scientific">Nanobsidianus stetteri</name>
    <dbReference type="NCBI Taxonomy" id="1294122"/>
    <lineage>
        <taxon>Archaea</taxon>
        <taxon>Nanobdellota</taxon>
        <taxon>Candidatus Nanoarchaeia</taxon>
        <taxon>Nanoarchaeales</taxon>
        <taxon>Nanopusillaceae</taxon>
        <taxon>Candidatus Nanobsidianus</taxon>
    </lineage>
</organism>
<dbReference type="Pfam" id="PF01037">
    <property type="entry name" value="AsnC_trans_reg"/>
    <property type="match status" value="1"/>
</dbReference>
<dbReference type="Gene3D" id="3.30.70.920">
    <property type="match status" value="1"/>
</dbReference>
<dbReference type="InterPro" id="IPR050684">
    <property type="entry name" value="HTH-Siroheme_Decarb"/>
</dbReference>
<dbReference type="InterPro" id="IPR036388">
    <property type="entry name" value="WH-like_DNA-bd_sf"/>
</dbReference>
<evidence type="ECO:0000313" key="8">
    <source>
        <dbReference type="Proteomes" id="UP000245908"/>
    </source>
</evidence>
<dbReference type="InterPro" id="IPR019888">
    <property type="entry name" value="Tscrpt_reg_AsnC-like"/>
</dbReference>
<dbReference type="InterPro" id="IPR000485">
    <property type="entry name" value="AsnC-type_HTH_dom"/>
</dbReference>
<name>A0A2T9WUA4_NANST</name>
<dbReference type="Pfam" id="PF13404">
    <property type="entry name" value="HTH_AsnC-type"/>
    <property type="match status" value="1"/>
</dbReference>
<proteinExistence type="predicted"/>
<reference evidence="5" key="2">
    <citation type="submission" date="2017-05" db="EMBL/GenBank/DDBJ databases">
        <authorList>
            <person name="Munson-Mcgee J.H."/>
        </authorList>
    </citation>
    <scope>NUCLEOTIDE SEQUENCE</scope>
    <source>
        <strain evidence="5">SCGC AB-777_F03</strain>
    </source>
</reference>
<reference evidence="7 8" key="1">
    <citation type="journal article" date="2015" name="Appl. Environ. Microbiol.">
        <title>Nanoarchaeota, Their Sulfolobales Host, and Nanoarchaeota Virus Distribution across Yellowstone National Park Hot Springs.</title>
        <authorList>
            <person name="Munson-McGee J.H."/>
            <person name="Field E.K."/>
            <person name="Bateson M."/>
            <person name="Rooney C."/>
            <person name="Stepanauskas R."/>
            <person name="Young M.J."/>
        </authorList>
    </citation>
    <scope>NUCLEOTIDE SEQUENCE [LARGE SCALE GENOMIC DNA]</scope>
    <source>
        <strain evidence="5">SCGC AB-777_F03</strain>
        <strain evidence="7">SCGC AB-777_O03</strain>
    </source>
</reference>
<dbReference type="PROSITE" id="PS50956">
    <property type="entry name" value="HTH_ASNC_2"/>
    <property type="match status" value="1"/>
</dbReference>
<dbReference type="AlphaFoldDB" id="A0A2T9WUA4"/>
<dbReference type="EMBL" id="QEFP01000008">
    <property type="protein sequence ID" value="PVU68540.1"/>
    <property type="molecule type" value="Genomic_DNA"/>
</dbReference>
<dbReference type="RefSeq" id="WP_228615503.1">
    <property type="nucleotide sequence ID" value="NZ_QEFP02000019.1"/>
</dbReference>
<dbReference type="SUPFAM" id="SSF54909">
    <property type="entry name" value="Dimeric alpha+beta barrel"/>
    <property type="match status" value="1"/>
</dbReference>
<feature type="domain" description="HTH asnC-type" evidence="4">
    <location>
        <begin position="7"/>
        <end position="68"/>
    </location>
</feature>
<evidence type="ECO:0000256" key="1">
    <source>
        <dbReference type="ARBA" id="ARBA00023015"/>
    </source>
</evidence>
<dbReference type="PRINTS" id="PR00033">
    <property type="entry name" value="HTHASNC"/>
</dbReference>
<protein>
    <submittedName>
        <fullName evidence="5">AsnC family transcriptional regulator</fullName>
    </submittedName>
</protein>
<dbReference type="Proteomes" id="UP000245908">
    <property type="component" value="Unassembled WGS sequence"/>
</dbReference>
<evidence type="ECO:0000259" key="4">
    <source>
        <dbReference type="PROSITE" id="PS50956"/>
    </source>
</evidence>
<dbReference type="InterPro" id="IPR011008">
    <property type="entry name" value="Dimeric_a/b-barrel"/>
</dbReference>
<evidence type="ECO:0000313" key="5">
    <source>
        <dbReference type="EMBL" id="MCC5447280.1"/>
    </source>
</evidence>
<reference evidence="7" key="3">
    <citation type="submission" date="2017-05" db="EMBL/GenBank/DDBJ databases">
        <authorList>
            <person name="Song R."/>
            <person name="Chenine A.L."/>
            <person name="Ruprecht R.M."/>
        </authorList>
    </citation>
    <scope>NUCLEOTIDE SEQUENCE</scope>
    <source>
        <strain evidence="6">SCGC AB-777_F03</strain>
        <strain evidence="7">SCGC AB-777_O03</strain>
    </source>
</reference>
<dbReference type="SUPFAM" id="SSF46785">
    <property type="entry name" value="Winged helix' DNA-binding domain"/>
    <property type="match status" value="1"/>
</dbReference>
<reference evidence="5" key="4">
    <citation type="submission" date="2021-11" db="EMBL/GenBank/DDBJ databases">
        <authorList>
            <person name="Munson-Mcgee J."/>
            <person name="Field E."/>
            <person name="Bateson M."/>
            <person name="Rooney C."/>
            <person name="Stepanauskas R."/>
            <person name="Young M."/>
        </authorList>
    </citation>
    <scope>NUCLEOTIDE SEQUENCE</scope>
    <source>
        <strain evidence="5">SCGC AB-777_F03</strain>
    </source>
</reference>
<dbReference type="InterPro" id="IPR019887">
    <property type="entry name" value="Tscrpt_reg_AsnC/Lrp_C"/>
</dbReference>
<keyword evidence="1" id="KW-0805">Transcription regulation</keyword>
<evidence type="ECO:0000313" key="6">
    <source>
        <dbReference type="EMBL" id="PVU68540.1"/>
    </source>
</evidence>
<dbReference type="EMBL" id="QEFH01000006">
    <property type="protein sequence ID" value="PVU71413.1"/>
    <property type="molecule type" value="Genomic_DNA"/>
</dbReference>
<dbReference type="GO" id="GO:0043565">
    <property type="term" value="F:sequence-specific DNA binding"/>
    <property type="evidence" value="ECO:0007669"/>
    <property type="project" value="InterPro"/>
</dbReference>
<gene>
    <name evidence="5" type="ORF">DDW03_002595</name>
    <name evidence="6" type="ORF">DDW03_01985</name>
    <name evidence="7" type="ORF">DDW05_01165</name>
</gene>
<evidence type="ECO:0000256" key="2">
    <source>
        <dbReference type="ARBA" id="ARBA00023125"/>
    </source>
</evidence>